<evidence type="ECO:0000256" key="6">
    <source>
        <dbReference type="RuleBase" id="RU003983"/>
    </source>
</evidence>
<evidence type="ECO:0000256" key="5">
    <source>
        <dbReference type="ARBA" id="ARBA00023049"/>
    </source>
</evidence>
<evidence type="ECO:0000256" key="2">
    <source>
        <dbReference type="ARBA" id="ARBA00022723"/>
    </source>
</evidence>
<keyword evidence="10" id="KW-1185">Reference proteome</keyword>
<dbReference type="Proteomes" id="UP000050509">
    <property type="component" value="Unassembled WGS sequence"/>
</dbReference>
<protein>
    <submittedName>
        <fullName evidence="9">Peptidase M48 Ste24p</fullName>
    </submittedName>
</protein>
<evidence type="ECO:0000313" key="9">
    <source>
        <dbReference type="EMBL" id="KPV48890.1"/>
    </source>
</evidence>
<accession>A0A0P9H4H9</accession>
<name>A0A0P9H4H9_9CHLR</name>
<comment type="similarity">
    <text evidence="6">Belongs to the peptidase M48 family.</text>
</comment>
<evidence type="ECO:0000313" key="10">
    <source>
        <dbReference type="Proteomes" id="UP000050509"/>
    </source>
</evidence>
<dbReference type="InterPro" id="IPR001915">
    <property type="entry name" value="Peptidase_M48"/>
</dbReference>
<dbReference type="GO" id="GO:0016020">
    <property type="term" value="C:membrane"/>
    <property type="evidence" value="ECO:0007669"/>
    <property type="project" value="TreeGrafter"/>
</dbReference>
<evidence type="ECO:0000256" key="7">
    <source>
        <dbReference type="SAM" id="Phobius"/>
    </source>
</evidence>
<sequence length="279" mass="29929">MTTTTRGSGIGGISGRLIVAVIVALVAVVGYFGATQINPVTQEKQHVAMSPEQEIALGKQAAPEMEQQFGGLSQDQALQAKVNELGSALVKNSDAAKSPYQYQFHVLADQKTINAFALPGGQVFVTEGLLKLLQTDGELAGVLSHEIFHVVGRHSAEQAARAQLSEGLTGAAVMATYDPNNPASANSAQVAQLIGQMVNMSYGRDDELESDNQGVHYMAQAGYDPRAMVSVMQKLEQASQGQQPPEFFSTHPNPERRIEKIQEEIGKEFPNGVPDNLKK</sequence>
<keyword evidence="3 6" id="KW-0378">Hydrolase</keyword>
<dbReference type="PANTHER" id="PTHR22726">
    <property type="entry name" value="METALLOENDOPEPTIDASE OMA1"/>
    <property type="match status" value="1"/>
</dbReference>
<evidence type="ECO:0000256" key="4">
    <source>
        <dbReference type="ARBA" id="ARBA00022833"/>
    </source>
</evidence>
<dbReference type="EMBL" id="LJCR01002326">
    <property type="protein sequence ID" value="KPV48890.1"/>
    <property type="molecule type" value="Genomic_DNA"/>
</dbReference>
<keyword evidence="7" id="KW-1133">Transmembrane helix</keyword>
<keyword evidence="7" id="KW-0472">Membrane</keyword>
<keyword evidence="4 6" id="KW-0862">Zinc</keyword>
<comment type="caution">
    <text evidence="9">The sequence shown here is derived from an EMBL/GenBank/DDBJ whole genome shotgun (WGS) entry which is preliminary data.</text>
</comment>
<keyword evidence="2" id="KW-0479">Metal-binding</keyword>
<keyword evidence="7" id="KW-0812">Transmembrane</keyword>
<dbReference type="GO" id="GO:0046872">
    <property type="term" value="F:metal ion binding"/>
    <property type="evidence" value="ECO:0007669"/>
    <property type="project" value="UniProtKB-KW"/>
</dbReference>
<dbReference type="InterPro" id="IPR051156">
    <property type="entry name" value="Mito/Outer_Membr_Metalloprot"/>
</dbReference>
<comment type="cofactor">
    <cofactor evidence="6">
        <name>Zn(2+)</name>
        <dbReference type="ChEBI" id="CHEBI:29105"/>
    </cofactor>
    <text evidence="6">Binds 1 zinc ion per subunit.</text>
</comment>
<keyword evidence="5 6" id="KW-0482">Metalloprotease</keyword>
<reference evidence="9 10" key="1">
    <citation type="submission" date="2015-09" db="EMBL/GenBank/DDBJ databases">
        <title>Draft genome sequence of Kouleothrix aurantiaca JCM 19913.</title>
        <authorList>
            <person name="Hemp J."/>
        </authorList>
    </citation>
    <scope>NUCLEOTIDE SEQUENCE [LARGE SCALE GENOMIC DNA]</scope>
    <source>
        <strain evidence="9 10">COM-B</strain>
    </source>
</reference>
<proteinExistence type="inferred from homology"/>
<feature type="transmembrane region" description="Helical" evidence="7">
    <location>
        <begin position="12"/>
        <end position="34"/>
    </location>
</feature>
<dbReference type="Pfam" id="PF01435">
    <property type="entry name" value="Peptidase_M48"/>
    <property type="match status" value="1"/>
</dbReference>
<evidence type="ECO:0000256" key="1">
    <source>
        <dbReference type="ARBA" id="ARBA00022670"/>
    </source>
</evidence>
<gene>
    <name evidence="9" type="ORF">SE17_35635</name>
</gene>
<keyword evidence="1 6" id="KW-0645">Protease</keyword>
<dbReference type="AlphaFoldDB" id="A0A0P9H4H9"/>
<feature type="domain" description="Peptidase M48" evidence="8">
    <location>
        <begin position="78"/>
        <end position="264"/>
    </location>
</feature>
<evidence type="ECO:0000256" key="3">
    <source>
        <dbReference type="ARBA" id="ARBA00022801"/>
    </source>
</evidence>
<dbReference type="PANTHER" id="PTHR22726:SF1">
    <property type="entry name" value="METALLOENDOPEPTIDASE OMA1, MITOCHONDRIAL"/>
    <property type="match status" value="1"/>
</dbReference>
<evidence type="ECO:0000259" key="8">
    <source>
        <dbReference type="Pfam" id="PF01435"/>
    </source>
</evidence>
<dbReference type="CDD" id="cd07333">
    <property type="entry name" value="M48C_bepA_like"/>
    <property type="match status" value="1"/>
</dbReference>
<dbReference type="Gene3D" id="3.30.2010.10">
    <property type="entry name" value="Metalloproteases ('zincins'), catalytic domain"/>
    <property type="match status" value="1"/>
</dbReference>
<dbReference type="GO" id="GO:0051603">
    <property type="term" value="P:proteolysis involved in protein catabolic process"/>
    <property type="evidence" value="ECO:0007669"/>
    <property type="project" value="TreeGrafter"/>
</dbReference>
<dbReference type="GO" id="GO:0004222">
    <property type="term" value="F:metalloendopeptidase activity"/>
    <property type="evidence" value="ECO:0007669"/>
    <property type="project" value="InterPro"/>
</dbReference>
<organism evidence="9 10">
    <name type="scientific">Kouleothrix aurantiaca</name>
    <dbReference type="NCBI Taxonomy" id="186479"/>
    <lineage>
        <taxon>Bacteria</taxon>
        <taxon>Bacillati</taxon>
        <taxon>Chloroflexota</taxon>
        <taxon>Chloroflexia</taxon>
        <taxon>Chloroflexales</taxon>
        <taxon>Roseiflexineae</taxon>
        <taxon>Roseiflexaceae</taxon>
        <taxon>Kouleothrix</taxon>
    </lineage>
</organism>